<organism evidence="1 2">
    <name type="scientific">Tanacetum coccineum</name>
    <dbReference type="NCBI Taxonomy" id="301880"/>
    <lineage>
        <taxon>Eukaryota</taxon>
        <taxon>Viridiplantae</taxon>
        <taxon>Streptophyta</taxon>
        <taxon>Embryophyta</taxon>
        <taxon>Tracheophyta</taxon>
        <taxon>Spermatophyta</taxon>
        <taxon>Magnoliopsida</taxon>
        <taxon>eudicotyledons</taxon>
        <taxon>Gunneridae</taxon>
        <taxon>Pentapetalae</taxon>
        <taxon>asterids</taxon>
        <taxon>campanulids</taxon>
        <taxon>Asterales</taxon>
        <taxon>Asteraceae</taxon>
        <taxon>Asteroideae</taxon>
        <taxon>Anthemideae</taxon>
        <taxon>Anthemidinae</taxon>
        <taxon>Tanacetum</taxon>
    </lineage>
</organism>
<keyword evidence="1" id="KW-0687">Ribonucleoprotein</keyword>
<evidence type="ECO:0000313" key="2">
    <source>
        <dbReference type="Proteomes" id="UP001151760"/>
    </source>
</evidence>
<feature type="non-terminal residue" evidence="1">
    <location>
        <position position="1"/>
    </location>
</feature>
<dbReference type="InterPro" id="IPR036899">
    <property type="entry name" value="Ribosomal_uL13_sf"/>
</dbReference>
<gene>
    <name evidence="1" type="ORF">Tco_0890717</name>
</gene>
<accession>A0ABQ5C182</accession>
<reference evidence="1" key="1">
    <citation type="journal article" date="2022" name="Int. J. Mol. Sci.">
        <title>Draft Genome of Tanacetum Coccineum: Genomic Comparison of Closely Related Tanacetum-Family Plants.</title>
        <authorList>
            <person name="Yamashiro T."/>
            <person name="Shiraishi A."/>
            <person name="Nakayama K."/>
            <person name="Satake H."/>
        </authorList>
    </citation>
    <scope>NUCLEOTIDE SEQUENCE</scope>
</reference>
<keyword evidence="2" id="KW-1185">Reference proteome</keyword>
<dbReference type="GO" id="GO:0005840">
    <property type="term" value="C:ribosome"/>
    <property type="evidence" value="ECO:0007669"/>
    <property type="project" value="UniProtKB-KW"/>
</dbReference>
<proteinExistence type="predicted"/>
<name>A0ABQ5C182_9ASTR</name>
<sequence>MIPHKIKRGVAALARLKVYEGVPTSYNRKKRMVIPDALNNSGVYCEDRLKKAIITSITKDILKLAEMSPIRVSNFKDTGYLRQNVSQGEKRCFDPIPNAAFPCCLTYAVP</sequence>
<protein>
    <submittedName>
        <fullName evidence="1">60S ribosomal protein L13a-4</fullName>
    </submittedName>
</protein>
<dbReference type="Gene3D" id="3.90.1180.10">
    <property type="entry name" value="Ribosomal protein L13"/>
    <property type="match status" value="1"/>
</dbReference>
<comment type="caution">
    <text evidence="1">The sequence shown here is derived from an EMBL/GenBank/DDBJ whole genome shotgun (WGS) entry which is preliminary data.</text>
</comment>
<dbReference type="Proteomes" id="UP001151760">
    <property type="component" value="Unassembled WGS sequence"/>
</dbReference>
<dbReference type="EMBL" id="BQNB010013833">
    <property type="protein sequence ID" value="GJT20780.1"/>
    <property type="molecule type" value="Genomic_DNA"/>
</dbReference>
<dbReference type="SUPFAM" id="SSF52161">
    <property type="entry name" value="Ribosomal protein L13"/>
    <property type="match status" value="1"/>
</dbReference>
<keyword evidence="1" id="KW-0689">Ribosomal protein</keyword>
<evidence type="ECO:0000313" key="1">
    <source>
        <dbReference type="EMBL" id="GJT20780.1"/>
    </source>
</evidence>
<reference evidence="1" key="2">
    <citation type="submission" date="2022-01" db="EMBL/GenBank/DDBJ databases">
        <authorList>
            <person name="Yamashiro T."/>
            <person name="Shiraishi A."/>
            <person name="Satake H."/>
            <person name="Nakayama K."/>
        </authorList>
    </citation>
    <scope>NUCLEOTIDE SEQUENCE</scope>
</reference>